<feature type="region of interest" description="Disordered" evidence="1">
    <location>
        <begin position="75"/>
        <end position="156"/>
    </location>
</feature>
<sequence>MTVSRRTRSHSIRSASSALAHTPAVPGQVIASASKRWIGGMLCVLMLLGGCRLCADCDDDAYPSYGGIWQRTNRDSGRVGSIFDPGGSRQSDLSQRAESDGEDTANRFESNGGSGNLPADGAVPSPSQNGERDIMDTDGLEPPEQPSDEDLRELEQRYRDLKLEEINHRRPPVNAGQWQ</sequence>
<evidence type="ECO:0000313" key="3">
    <source>
        <dbReference type="Proteomes" id="UP000319908"/>
    </source>
</evidence>
<keyword evidence="3" id="KW-1185">Reference proteome</keyword>
<gene>
    <name evidence="2" type="ORF">Poly21_51740</name>
</gene>
<proteinExistence type="predicted"/>
<comment type="caution">
    <text evidence="2">The sequence shown here is derived from an EMBL/GenBank/DDBJ whole genome shotgun (WGS) entry which is preliminary data.</text>
</comment>
<organism evidence="2 3">
    <name type="scientific">Allorhodopirellula heiligendammensis</name>
    <dbReference type="NCBI Taxonomy" id="2714739"/>
    <lineage>
        <taxon>Bacteria</taxon>
        <taxon>Pseudomonadati</taxon>
        <taxon>Planctomycetota</taxon>
        <taxon>Planctomycetia</taxon>
        <taxon>Pirellulales</taxon>
        <taxon>Pirellulaceae</taxon>
        <taxon>Allorhodopirellula</taxon>
    </lineage>
</organism>
<dbReference type="RefSeq" id="WP_302120449.1">
    <property type="nucleotide sequence ID" value="NZ_SJPU01000004.1"/>
</dbReference>
<dbReference type="AlphaFoldDB" id="A0A5C6BIC6"/>
<protein>
    <submittedName>
        <fullName evidence="2">Uncharacterized protein</fullName>
    </submittedName>
</protein>
<accession>A0A5C6BIC6</accession>
<dbReference type="EMBL" id="SJPU01000004">
    <property type="protein sequence ID" value="TWU10204.1"/>
    <property type="molecule type" value="Genomic_DNA"/>
</dbReference>
<reference evidence="2 3" key="1">
    <citation type="journal article" date="2020" name="Antonie Van Leeuwenhoek">
        <title>Rhodopirellula heiligendammensis sp. nov., Rhodopirellula pilleata sp. nov., and Rhodopirellula solitaria sp. nov. isolated from natural or artificial marine surfaces in Northern Germany and California, USA, and emended description of the genus Rhodopirellula.</title>
        <authorList>
            <person name="Kallscheuer N."/>
            <person name="Wiegand S."/>
            <person name="Jogler M."/>
            <person name="Boedeker C."/>
            <person name="Peeters S.H."/>
            <person name="Rast P."/>
            <person name="Heuer A."/>
            <person name="Jetten M.S.M."/>
            <person name="Rohde M."/>
            <person name="Jogler C."/>
        </authorList>
    </citation>
    <scope>NUCLEOTIDE SEQUENCE [LARGE SCALE GENOMIC DNA]</scope>
    <source>
        <strain evidence="2 3">Poly21</strain>
    </source>
</reference>
<feature type="compositionally biased region" description="Acidic residues" evidence="1">
    <location>
        <begin position="136"/>
        <end position="152"/>
    </location>
</feature>
<evidence type="ECO:0000256" key="1">
    <source>
        <dbReference type="SAM" id="MobiDB-lite"/>
    </source>
</evidence>
<dbReference type="Proteomes" id="UP000319908">
    <property type="component" value="Unassembled WGS sequence"/>
</dbReference>
<evidence type="ECO:0000313" key="2">
    <source>
        <dbReference type="EMBL" id="TWU10204.1"/>
    </source>
</evidence>
<name>A0A5C6BIC6_9BACT</name>